<protein>
    <submittedName>
        <fullName evidence="8">Tyrosine-type recombinase/integrase</fullName>
    </submittedName>
</protein>
<dbReference type="Pfam" id="PF00589">
    <property type="entry name" value="Phage_integrase"/>
    <property type="match status" value="1"/>
</dbReference>
<accession>A0ABU3LCY8</accession>
<keyword evidence="4" id="KW-0233">DNA recombination</keyword>
<evidence type="ECO:0000256" key="1">
    <source>
        <dbReference type="ARBA" id="ARBA00008857"/>
    </source>
</evidence>
<evidence type="ECO:0000313" key="8">
    <source>
        <dbReference type="EMBL" id="MDT7831068.1"/>
    </source>
</evidence>
<dbReference type="InterPro" id="IPR011010">
    <property type="entry name" value="DNA_brk_join_enz"/>
</dbReference>
<dbReference type="InterPro" id="IPR002104">
    <property type="entry name" value="Integrase_catalytic"/>
</dbReference>
<dbReference type="EMBL" id="JAVTTO010000001">
    <property type="protein sequence ID" value="MDT7831068.1"/>
    <property type="molecule type" value="Genomic_DNA"/>
</dbReference>
<organism evidence="8 9">
    <name type="scientific">Asprobacillus argus</name>
    <dbReference type="NCBI Taxonomy" id="3076534"/>
    <lineage>
        <taxon>Bacteria</taxon>
        <taxon>Pseudomonadati</taxon>
        <taxon>Bacteroidota</taxon>
        <taxon>Flavobacteriia</taxon>
        <taxon>Flavobacteriales</taxon>
        <taxon>Flavobacteriaceae</taxon>
        <taxon>Asprobacillus</taxon>
    </lineage>
</organism>
<dbReference type="NCBIfam" id="NF040815">
    <property type="entry name" value="recomb_XerA_Arch"/>
    <property type="match status" value="1"/>
</dbReference>
<dbReference type="PANTHER" id="PTHR30349:SF41">
    <property type="entry name" value="INTEGRASE_RECOMBINASE PROTEIN MJ0367-RELATED"/>
    <property type="match status" value="1"/>
</dbReference>
<evidence type="ECO:0000259" key="6">
    <source>
        <dbReference type="PROSITE" id="PS51898"/>
    </source>
</evidence>
<evidence type="ECO:0000256" key="5">
    <source>
        <dbReference type="PROSITE-ProRule" id="PRU01248"/>
    </source>
</evidence>
<evidence type="ECO:0000256" key="3">
    <source>
        <dbReference type="ARBA" id="ARBA00023125"/>
    </source>
</evidence>
<dbReference type="PROSITE" id="PS51898">
    <property type="entry name" value="TYR_RECOMBINASE"/>
    <property type="match status" value="1"/>
</dbReference>
<reference evidence="8 9" key="1">
    <citation type="submission" date="2023-09" db="EMBL/GenBank/DDBJ databases">
        <title>Novel taxa isolated from Blanes Bay.</title>
        <authorList>
            <person name="Rey-Velasco X."/>
            <person name="Lucena T."/>
        </authorList>
    </citation>
    <scope>NUCLEOTIDE SEQUENCE [LARGE SCALE GENOMIC DNA]</scope>
    <source>
        <strain evidence="8 9">S356</strain>
    </source>
</reference>
<keyword evidence="3 5" id="KW-0238">DNA-binding</keyword>
<dbReference type="Gene3D" id="1.10.150.130">
    <property type="match status" value="1"/>
</dbReference>
<keyword evidence="9" id="KW-1185">Reference proteome</keyword>
<sequence length="399" mass="46535">MKKLPTVSLEVNYFKNENKLFIRFPYNEDFISLLKTIEDSRWSKSQKAWHVNNNPKNLKFLFSLFKGKALIDSSKIPFKNKEQVQQEITPKKAVAKAKRFNIPEEFLLFLKRKRYSENTIKTYCSFLSEFIGFISPKLLDNVEFEDIKRYINFLVNSKRVSSSTQNQAINALKCYYQNMLRWERFAISIERPRKEKKLPKVLSEQEVLKMIQVCDNLKHKLILSLLYSAGLRMSELLGLKKEDILYDKNLIFVRNGKGKKDRTMVLSDRIQQLLSIYLDTFKPKYFLFESLKRTKYSSSSVNKIVKSMAKKAGIHKNVSAHMLRHSFATHLLEQGLDLRYIQQLLGHGSSKTTEIYTHVSSKALSKIKSPLDTFLDANTTDFKIINTKDDIININTPSV</sequence>
<evidence type="ECO:0000259" key="7">
    <source>
        <dbReference type="PROSITE" id="PS51900"/>
    </source>
</evidence>
<name>A0ABU3LCY8_9FLAO</name>
<dbReference type="InterPro" id="IPR004107">
    <property type="entry name" value="Integrase_SAM-like_N"/>
</dbReference>
<feature type="domain" description="Core-binding (CB)" evidence="7">
    <location>
        <begin position="97"/>
        <end position="180"/>
    </location>
</feature>
<dbReference type="RefSeq" id="WP_349240322.1">
    <property type="nucleotide sequence ID" value="NZ_JAVTTO010000001.1"/>
</dbReference>
<dbReference type="InterPro" id="IPR050090">
    <property type="entry name" value="Tyrosine_recombinase_XerCD"/>
</dbReference>
<comment type="similarity">
    <text evidence="1">Belongs to the 'phage' integrase family.</text>
</comment>
<dbReference type="PROSITE" id="PS51900">
    <property type="entry name" value="CB"/>
    <property type="match status" value="1"/>
</dbReference>
<dbReference type="InterPro" id="IPR044068">
    <property type="entry name" value="CB"/>
</dbReference>
<dbReference type="Proteomes" id="UP001257277">
    <property type="component" value="Unassembled WGS sequence"/>
</dbReference>
<evidence type="ECO:0000256" key="4">
    <source>
        <dbReference type="ARBA" id="ARBA00023172"/>
    </source>
</evidence>
<keyword evidence="2" id="KW-0229">DNA integration</keyword>
<comment type="caution">
    <text evidence="8">The sequence shown here is derived from an EMBL/GenBank/DDBJ whole genome shotgun (WGS) entry which is preliminary data.</text>
</comment>
<dbReference type="InterPro" id="IPR013762">
    <property type="entry name" value="Integrase-like_cat_sf"/>
</dbReference>
<proteinExistence type="inferred from homology"/>
<feature type="domain" description="Tyr recombinase" evidence="6">
    <location>
        <begin position="197"/>
        <end position="369"/>
    </location>
</feature>
<dbReference type="InterPro" id="IPR010998">
    <property type="entry name" value="Integrase_recombinase_N"/>
</dbReference>
<dbReference type="SUPFAM" id="SSF56349">
    <property type="entry name" value="DNA breaking-rejoining enzymes"/>
    <property type="match status" value="1"/>
</dbReference>
<evidence type="ECO:0000256" key="2">
    <source>
        <dbReference type="ARBA" id="ARBA00022908"/>
    </source>
</evidence>
<dbReference type="Pfam" id="PF13495">
    <property type="entry name" value="Phage_int_SAM_4"/>
    <property type="match status" value="1"/>
</dbReference>
<evidence type="ECO:0000313" key="9">
    <source>
        <dbReference type="Proteomes" id="UP001257277"/>
    </source>
</evidence>
<gene>
    <name evidence="8" type="ORF">RQM59_01685</name>
</gene>
<dbReference type="PANTHER" id="PTHR30349">
    <property type="entry name" value="PHAGE INTEGRASE-RELATED"/>
    <property type="match status" value="1"/>
</dbReference>
<dbReference type="Gene3D" id="1.10.443.10">
    <property type="entry name" value="Intergrase catalytic core"/>
    <property type="match status" value="1"/>
</dbReference>